<evidence type="ECO:0000313" key="4">
    <source>
        <dbReference type="Proteomes" id="UP000777482"/>
    </source>
</evidence>
<proteinExistence type="predicted"/>
<protein>
    <recommendedName>
        <fullName evidence="2">Domain of unknown function at the cortex 1 domain-containing protein</fullName>
    </recommendedName>
</protein>
<dbReference type="PANTHER" id="PTHR34826:SF2">
    <property type="entry name" value="UPF0590 PROTEIN C409.17C"/>
    <property type="match status" value="1"/>
</dbReference>
<dbReference type="Proteomes" id="UP000777482">
    <property type="component" value="Unassembled WGS sequence"/>
</dbReference>
<evidence type="ECO:0000259" key="2">
    <source>
        <dbReference type="Pfam" id="PF08588"/>
    </source>
</evidence>
<dbReference type="InterPro" id="IPR013897">
    <property type="entry name" value="Duc1"/>
</dbReference>
<feature type="domain" description="Domain of unknown function at the cortex 1" evidence="2">
    <location>
        <begin position="9"/>
        <end position="249"/>
    </location>
</feature>
<gene>
    <name evidence="3" type="ORF">C6P46_005880</name>
</gene>
<keyword evidence="4" id="KW-1185">Reference proteome</keyword>
<reference evidence="3 4" key="1">
    <citation type="submission" date="2020-11" db="EMBL/GenBank/DDBJ databases">
        <title>Kefir isolates.</title>
        <authorList>
            <person name="Marcisauskas S."/>
            <person name="Kim Y."/>
            <person name="Blasche S."/>
        </authorList>
    </citation>
    <scope>NUCLEOTIDE SEQUENCE [LARGE SCALE GENOMIC DNA]</scope>
    <source>
        <strain evidence="3 4">KR</strain>
    </source>
</reference>
<evidence type="ECO:0000256" key="1">
    <source>
        <dbReference type="SAM" id="MobiDB-lite"/>
    </source>
</evidence>
<organism evidence="3 4">
    <name type="scientific">Rhodotorula mucilaginosa</name>
    <name type="common">Yeast</name>
    <name type="synonym">Rhodotorula rubra</name>
    <dbReference type="NCBI Taxonomy" id="5537"/>
    <lineage>
        <taxon>Eukaryota</taxon>
        <taxon>Fungi</taxon>
        <taxon>Dikarya</taxon>
        <taxon>Basidiomycota</taxon>
        <taxon>Pucciniomycotina</taxon>
        <taxon>Microbotryomycetes</taxon>
        <taxon>Sporidiobolales</taxon>
        <taxon>Sporidiobolaceae</taxon>
        <taxon>Rhodotorula</taxon>
    </lineage>
</organism>
<dbReference type="Pfam" id="PF08588">
    <property type="entry name" value="Duc1"/>
    <property type="match status" value="1"/>
</dbReference>
<dbReference type="PANTHER" id="PTHR34826">
    <property type="entry name" value="UPF0590 PROTEIN C409.17C"/>
    <property type="match status" value="1"/>
</dbReference>
<comment type="caution">
    <text evidence="3">The sequence shown here is derived from an EMBL/GenBank/DDBJ whole genome shotgun (WGS) entry which is preliminary data.</text>
</comment>
<sequence>MTTAPRIICRAGPSLDALSPVDVNRTPIHIDGPHFEGDVAVRLKDYRGPKSQEGNYARQPEQAFMGEGDTWSISFQGRWKDEVNADEVYLPYGTSAALRFMRYIDPSMDCDLYAEKPWALSPLFATLQYLSAKEASASEGSTSKFVPDTFPEDISPLVPAADADSLRDKPSARQSYFTKAPNRTATKFGPSDLIRGDFSHGFLNFDTLSVSLPGGLSFSLAKYWNGEPVVFSCQKRGTGETFFVVSFTLENDDGGEVPVQEGKGEHDQEEKEGSGADGASASDDAWSEHKKVCGENANPFRWPLLSPDETQAVLDNLDYLVIDPNAINPPSLNTYLRMKYDAPRERVRDLIRALSEPPEGGNLAAFSMDLDEQQAFLGTVRAWEMQRLKNLHERSGSKQKPTALQLAAMTNHHLFGPAIQAGKHIALTRHRLLIHFAVSRAIQAGKVPPPAAPWKMATMKRLLYAVCTDDWSEASDPERDWHRRKFSGNALDLLPASGVPDQRDPDL</sequence>
<dbReference type="AlphaFoldDB" id="A0A9P6VZK1"/>
<feature type="region of interest" description="Disordered" evidence="1">
    <location>
        <begin position="253"/>
        <end position="288"/>
    </location>
</feature>
<feature type="compositionally biased region" description="Basic and acidic residues" evidence="1">
    <location>
        <begin position="262"/>
        <end position="274"/>
    </location>
</feature>
<name>A0A9P6VZK1_RHOMI</name>
<dbReference type="EMBL" id="PUHQ01000069">
    <property type="protein sequence ID" value="KAG0658221.1"/>
    <property type="molecule type" value="Genomic_DNA"/>
</dbReference>
<evidence type="ECO:0000313" key="3">
    <source>
        <dbReference type="EMBL" id="KAG0658221.1"/>
    </source>
</evidence>
<dbReference type="OrthoDB" id="2119945at2759"/>
<accession>A0A9P6VZK1</accession>